<comment type="similarity">
    <text evidence="1 8 9">Belongs to the universal ribosomal protein uS3 family.</text>
</comment>
<keyword evidence="5 8" id="KW-0687">Ribonucleoprotein</keyword>
<proteinExistence type="inferred from homology"/>
<comment type="function">
    <text evidence="6 8">Binds the lower part of the 30S subunit head. Binds mRNA in the 70S ribosome, positioning it for translation.</text>
</comment>
<feature type="compositionally biased region" description="Gly residues" evidence="10">
    <location>
        <begin position="235"/>
        <end position="252"/>
    </location>
</feature>
<organism evidence="12 13">
    <name type="scientific">Actinoallomurus bryophytorum</name>
    <dbReference type="NCBI Taxonomy" id="1490222"/>
    <lineage>
        <taxon>Bacteria</taxon>
        <taxon>Bacillati</taxon>
        <taxon>Actinomycetota</taxon>
        <taxon>Actinomycetes</taxon>
        <taxon>Streptosporangiales</taxon>
        <taxon>Thermomonosporaceae</taxon>
        <taxon>Actinoallomurus</taxon>
    </lineage>
</organism>
<accession>A0A543CLW5</accession>
<dbReference type="GO" id="GO:0003735">
    <property type="term" value="F:structural constituent of ribosome"/>
    <property type="evidence" value="ECO:0007669"/>
    <property type="project" value="InterPro"/>
</dbReference>
<evidence type="ECO:0000256" key="6">
    <source>
        <dbReference type="ARBA" id="ARBA00024998"/>
    </source>
</evidence>
<evidence type="ECO:0000256" key="10">
    <source>
        <dbReference type="SAM" id="MobiDB-lite"/>
    </source>
</evidence>
<feature type="region of interest" description="Disordered" evidence="10">
    <location>
        <begin position="207"/>
        <end position="292"/>
    </location>
</feature>
<dbReference type="HAMAP" id="MF_01309_B">
    <property type="entry name" value="Ribosomal_uS3_B"/>
    <property type="match status" value="1"/>
</dbReference>
<dbReference type="Pfam" id="PF07650">
    <property type="entry name" value="KH_2"/>
    <property type="match status" value="1"/>
</dbReference>
<dbReference type="OrthoDB" id="9806396at2"/>
<evidence type="ECO:0000256" key="2">
    <source>
        <dbReference type="ARBA" id="ARBA00022730"/>
    </source>
</evidence>
<feature type="compositionally biased region" description="Basic and acidic residues" evidence="10">
    <location>
        <begin position="253"/>
        <end position="263"/>
    </location>
</feature>
<evidence type="ECO:0000259" key="11">
    <source>
        <dbReference type="PROSITE" id="PS50823"/>
    </source>
</evidence>
<dbReference type="GO" id="GO:0006412">
    <property type="term" value="P:translation"/>
    <property type="evidence" value="ECO:0007669"/>
    <property type="project" value="UniProtKB-UniRule"/>
</dbReference>
<dbReference type="GO" id="GO:0022627">
    <property type="term" value="C:cytosolic small ribosomal subunit"/>
    <property type="evidence" value="ECO:0007669"/>
    <property type="project" value="TreeGrafter"/>
</dbReference>
<evidence type="ECO:0000256" key="9">
    <source>
        <dbReference type="RuleBase" id="RU003624"/>
    </source>
</evidence>
<evidence type="ECO:0000256" key="7">
    <source>
        <dbReference type="ARBA" id="ARBA00035257"/>
    </source>
</evidence>
<dbReference type="GO" id="GO:0019843">
    <property type="term" value="F:rRNA binding"/>
    <property type="evidence" value="ECO:0007669"/>
    <property type="project" value="UniProtKB-UniRule"/>
</dbReference>
<evidence type="ECO:0000256" key="4">
    <source>
        <dbReference type="ARBA" id="ARBA00022980"/>
    </source>
</evidence>
<dbReference type="Pfam" id="PF00189">
    <property type="entry name" value="Ribosomal_S3_C"/>
    <property type="match status" value="1"/>
</dbReference>
<dbReference type="NCBIfam" id="TIGR01009">
    <property type="entry name" value="rpsC_bact"/>
    <property type="match status" value="1"/>
</dbReference>
<protein>
    <recommendedName>
        <fullName evidence="7 8">Small ribosomal subunit protein uS3</fullName>
    </recommendedName>
</protein>
<reference evidence="12 13" key="1">
    <citation type="submission" date="2019-06" db="EMBL/GenBank/DDBJ databases">
        <title>Sequencing the genomes of 1000 actinobacteria strains.</title>
        <authorList>
            <person name="Klenk H.-P."/>
        </authorList>
    </citation>
    <scope>NUCLEOTIDE SEQUENCE [LARGE SCALE GENOMIC DNA]</scope>
    <source>
        <strain evidence="12 13">DSM 102200</strain>
    </source>
</reference>
<name>A0A543CLW5_9ACTN</name>
<feature type="compositionally biased region" description="Low complexity" evidence="10">
    <location>
        <begin position="264"/>
        <end position="292"/>
    </location>
</feature>
<dbReference type="InterPro" id="IPR036419">
    <property type="entry name" value="Ribosomal_S3_C_sf"/>
</dbReference>
<keyword evidence="2 8" id="KW-0699">rRNA-binding</keyword>
<dbReference type="AlphaFoldDB" id="A0A543CLW5"/>
<dbReference type="Gene3D" id="3.30.1140.32">
    <property type="entry name" value="Ribosomal protein S3, C-terminal domain"/>
    <property type="match status" value="1"/>
</dbReference>
<keyword evidence="13" id="KW-1185">Reference proteome</keyword>
<dbReference type="InterPro" id="IPR018280">
    <property type="entry name" value="Ribosomal_uS3_CS"/>
</dbReference>
<dbReference type="InterPro" id="IPR004044">
    <property type="entry name" value="KH_dom_type_2"/>
</dbReference>
<gene>
    <name evidence="8" type="primary">rpsC</name>
    <name evidence="12" type="ORF">FB559_3709</name>
</gene>
<evidence type="ECO:0000256" key="3">
    <source>
        <dbReference type="ARBA" id="ARBA00022884"/>
    </source>
</evidence>
<keyword evidence="3 8" id="KW-0694">RNA-binding</keyword>
<dbReference type="SMART" id="SM00322">
    <property type="entry name" value="KH"/>
    <property type="match status" value="1"/>
</dbReference>
<dbReference type="InterPro" id="IPR005704">
    <property type="entry name" value="Ribosomal_uS3_bac-typ"/>
</dbReference>
<dbReference type="SUPFAM" id="SSF54814">
    <property type="entry name" value="Prokaryotic type KH domain (KH-domain type II)"/>
    <property type="match status" value="1"/>
</dbReference>
<dbReference type="PROSITE" id="PS50823">
    <property type="entry name" value="KH_TYPE_2"/>
    <property type="match status" value="1"/>
</dbReference>
<evidence type="ECO:0000313" key="12">
    <source>
        <dbReference type="EMBL" id="TQL98092.1"/>
    </source>
</evidence>
<dbReference type="CDD" id="cd02412">
    <property type="entry name" value="KH-II_30S_S3"/>
    <property type="match status" value="1"/>
</dbReference>
<evidence type="ECO:0000256" key="1">
    <source>
        <dbReference type="ARBA" id="ARBA00010761"/>
    </source>
</evidence>
<dbReference type="Proteomes" id="UP000316096">
    <property type="component" value="Unassembled WGS sequence"/>
</dbReference>
<dbReference type="InterPro" id="IPR009019">
    <property type="entry name" value="KH_sf_prok-type"/>
</dbReference>
<dbReference type="InterPro" id="IPR001351">
    <property type="entry name" value="Ribosomal_uS3_C"/>
</dbReference>
<dbReference type="FunFam" id="3.30.1140.32:FF:000002">
    <property type="entry name" value="30S ribosomal protein S3"/>
    <property type="match status" value="1"/>
</dbReference>
<feature type="domain" description="KH type-2" evidence="11">
    <location>
        <begin position="38"/>
        <end position="106"/>
    </location>
</feature>
<dbReference type="EMBL" id="VFOZ01000001">
    <property type="protein sequence ID" value="TQL98092.1"/>
    <property type="molecule type" value="Genomic_DNA"/>
</dbReference>
<evidence type="ECO:0000256" key="8">
    <source>
        <dbReference type="HAMAP-Rule" id="MF_01309"/>
    </source>
</evidence>
<feature type="compositionally biased region" description="Basic and acidic residues" evidence="10">
    <location>
        <begin position="210"/>
        <end position="230"/>
    </location>
</feature>
<keyword evidence="4 8" id="KW-0689">Ribosomal protein</keyword>
<dbReference type="PANTHER" id="PTHR11760:SF19">
    <property type="entry name" value="SMALL RIBOSOMAL SUBUNIT PROTEIN US3C"/>
    <property type="match status" value="1"/>
</dbReference>
<evidence type="ECO:0000313" key="13">
    <source>
        <dbReference type="Proteomes" id="UP000316096"/>
    </source>
</evidence>
<dbReference type="RefSeq" id="WP_141956736.1">
    <property type="nucleotide sequence ID" value="NZ_VFOZ01000001.1"/>
</dbReference>
<dbReference type="InterPro" id="IPR004087">
    <property type="entry name" value="KH_dom"/>
</dbReference>
<dbReference type="PANTHER" id="PTHR11760">
    <property type="entry name" value="30S/40S RIBOSOMAL PROTEIN S3"/>
    <property type="match status" value="1"/>
</dbReference>
<dbReference type="SUPFAM" id="SSF54821">
    <property type="entry name" value="Ribosomal protein S3 C-terminal domain"/>
    <property type="match status" value="1"/>
</dbReference>
<dbReference type="FunFam" id="3.30.300.20:FF:000001">
    <property type="entry name" value="30S ribosomal protein S3"/>
    <property type="match status" value="1"/>
</dbReference>
<evidence type="ECO:0000256" key="5">
    <source>
        <dbReference type="ARBA" id="ARBA00023274"/>
    </source>
</evidence>
<dbReference type="PROSITE" id="PS00548">
    <property type="entry name" value="RIBOSOMAL_S3"/>
    <property type="match status" value="1"/>
</dbReference>
<sequence length="292" mass="31577">MGQKVNPHGFRLGITTDFKSRWYADKLYKDYVKEDVSIRRMLTRGMDRAGISKVEIERTRDRVRVDIHTARPGIVIGRRGAEADRIRGDLEKLTGKQVQLNILEVKNPEIDAQLVAQGVAEQLSSRVAFRRAMRKAIQSAMKSGAKGIKVQCGGRLGGAEMSRSEFYREGQVPLHTLRADIDYGFYEARTTFGRIGVKVWIYKGEAPTSRAEREAQAAKERAAGGGGRRERPQRRGGGGGGGGGERGGGRGGRGGERGGDRGGRQQQAPASAPAEQQQATEAAAPSSAGEGS</sequence>
<dbReference type="GO" id="GO:0003729">
    <property type="term" value="F:mRNA binding"/>
    <property type="evidence" value="ECO:0007669"/>
    <property type="project" value="UniProtKB-UniRule"/>
</dbReference>
<dbReference type="InterPro" id="IPR057258">
    <property type="entry name" value="Ribosomal_uS3"/>
</dbReference>
<comment type="caution">
    <text evidence="12">The sequence shown here is derived from an EMBL/GenBank/DDBJ whole genome shotgun (WGS) entry which is preliminary data.</text>
</comment>
<comment type="subunit">
    <text evidence="8">Part of the 30S ribosomal subunit. Forms a tight complex with proteins S10 and S14.</text>
</comment>
<dbReference type="InterPro" id="IPR015946">
    <property type="entry name" value="KH_dom-like_a/b"/>
</dbReference>
<dbReference type="Gene3D" id="3.30.300.20">
    <property type="match status" value="1"/>
</dbReference>